<reference evidence="9" key="2">
    <citation type="submission" date="2025-08" db="UniProtKB">
        <authorList>
            <consortium name="RefSeq"/>
        </authorList>
    </citation>
    <scope>IDENTIFICATION</scope>
    <source>
        <tissue evidence="9">Leaf</tissue>
    </source>
</reference>
<dbReference type="GO" id="GO:0016020">
    <property type="term" value="C:membrane"/>
    <property type="evidence" value="ECO:0007669"/>
    <property type="project" value="UniProtKB-SubCell"/>
</dbReference>
<evidence type="ECO:0000313" key="9">
    <source>
        <dbReference type="RefSeq" id="XP_020086779.1"/>
    </source>
</evidence>
<reference evidence="8" key="1">
    <citation type="journal article" date="2015" name="Nat. Genet.">
        <title>The pineapple genome and the evolution of CAM photosynthesis.</title>
        <authorList>
            <person name="Ming R."/>
            <person name="VanBuren R."/>
            <person name="Wai C.M."/>
            <person name="Tang H."/>
            <person name="Schatz M.C."/>
            <person name="Bowers J.E."/>
            <person name="Lyons E."/>
            <person name="Wang M.L."/>
            <person name="Chen J."/>
            <person name="Biggers E."/>
            <person name="Zhang J."/>
            <person name="Huang L."/>
            <person name="Zhang L."/>
            <person name="Miao W."/>
            <person name="Zhang J."/>
            <person name="Ye Z."/>
            <person name="Miao C."/>
            <person name="Lin Z."/>
            <person name="Wang H."/>
            <person name="Zhou H."/>
            <person name="Yim W.C."/>
            <person name="Priest H.D."/>
            <person name="Zheng C."/>
            <person name="Woodhouse M."/>
            <person name="Edger P.P."/>
            <person name="Guyot R."/>
            <person name="Guo H.B."/>
            <person name="Guo H."/>
            <person name="Zheng G."/>
            <person name="Singh R."/>
            <person name="Sharma A."/>
            <person name="Min X."/>
            <person name="Zheng Y."/>
            <person name="Lee H."/>
            <person name="Gurtowski J."/>
            <person name="Sedlazeck F.J."/>
            <person name="Harkess A."/>
            <person name="McKain M.R."/>
            <person name="Liao Z."/>
            <person name="Fang J."/>
            <person name="Liu J."/>
            <person name="Zhang X."/>
            <person name="Zhang Q."/>
            <person name="Hu W."/>
            <person name="Qin Y."/>
            <person name="Wang K."/>
            <person name="Chen L.Y."/>
            <person name="Shirley N."/>
            <person name="Lin Y.R."/>
            <person name="Liu L.Y."/>
            <person name="Hernandez A.G."/>
            <person name="Wright C.L."/>
            <person name="Bulone V."/>
            <person name="Tuskan G.A."/>
            <person name="Heath K."/>
            <person name="Zee F."/>
            <person name="Moore P.H."/>
            <person name="Sunkar R."/>
            <person name="Leebens-Mack J.H."/>
            <person name="Mockler T."/>
            <person name="Bennetzen J.L."/>
            <person name="Freeling M."/>
            <person name="Sankoff D."/>
            <person name="Paterson A.H."/>
            <person name="Zhu X."/>
            <person name="Yang X."/>
            <person name="Smith J.A."/>
            <person name="Cushman J.C."/>
            <person name="Paull R.E."/>
            <person name="Yu Q."/>
        </authorList>
    </citation>
    <scope>NUCLEOTIDE SEQUENCE [LARGE SCALE GENOMIC DNA]</scope>
    <source>
        <strain evidence="8">cv. F153</strain>
    </source>
</reference>
<dbReference type="InterPro" id="IPR044839">
    <property type="entry name" value="NDR1-like"/>
</dbReference>
<sequence length="294" mass="32067">MTGLWGKEAEEYVVGMQGKLHKSWTRQRFHVRDNVPPARIASAFPRTQLSSRFTFPLRILLPSNGTPPSGKRLPPLPSSSSSSSPMDSASKDYCHRHRHRHCRGGATLLLRRCALLTVAALLALALVLVVLALTVFRPRHAVTTVDYVRLAGLRIALDVPDLGVDLNLTLDLAITAYNPNRVGFRYGEGDAELYYRGALVGAASIPAGEVAPRGKVRTDVELTLLAGRLAGDAALYADVVAGEVPFATETTIPGRVTVLGVLKHHMVTYTACDITVSVRNRTVENSNCRYRTKF</sequence>
<protein>
    <submittedName>
        <fullName evidence="9">Uncharacterized protein LOC109709121</fullName>
    </submittedName>
</protein>
<dbReference type="Proteomes" id="UP000515123">
    <property type="component" value="Linkage group 4"/>
</dbReference>
<keyword evidence="4 6" id="KW-0472">Membrane</keyword>
<dbReference type="SUPFAM" id="SSF117070">
    <property type="entry name" value="LEA14-like"/>
    <property type="match status" value="1"/>
</dbReference>
<feature type="domain" description="Late embryogenesis abundant protein LEA-2 subgroup" evidence="7">
    <location>
        <begin position="174"/>
        <end position="265"/>
    </location>
</feature>
<dbReference type="Pfam" id="PF03168">
    <property type="entry name" value="LEA_2"/>
    <property type="match status" value="1"/>
</dbReference>
<evidence type="ECO:0000256" key="1">
    <source>
        <dbReference type="ARBA" id="ARBA00004167"/>
    </source>
</evidence>
<dbReference type="OrthoDB" id="1929523at2759"/>
<keyword evidence="3 6" id="KW-1133">Transmembrane helix</keyword>
<evidence type="ECO:0000256" key="3">
    <source>
        <dbReference type="ARBA" id="ARBA00022989"/>
    </source>
</evidence>
<dbReference type="PANTHER" id="PTHR31234:SF65">
    <property type="entry name" value="LATE EMBRYOGENESIS ABUNDANT PROTEIN, LEA_2 SUBGROUP"/>
    <property type="match status" value="1"/>
</dbReference>
<evidence type="ECO:0000256" key="2">
    <source>
        <dbReference type="ARBA" id="ARBA00022692"/>
    </source>
</evidence>
<name>A0A6P5ETC0_ANACO</name>
<accession>A0A6P5ETC0</accession>
<evidence type="ECO:0000313" key="8">
    <source>
        <dbReference type="Proteomes" id="UP000515123"/>
    </source>
</evidence>
<organism evidence="8 9">
    <name type="scientific">Ananas comosus</name>
    <name type="common">Pineapple</name>
    <name type="synonym">Ananas ananas</name>
    <dbReference type="NCBI Taxonomy" id="4615"/>
    <lineage>
        <taxon>Eukaryota</taxon>
        <taxon>Viridiplantae</taxon>
        <taxon>Streptophyta</taxon>
        <taxon>Embryophyta</taxon>
        <taxon>Tracheophyta</taxon>
        <taxon>Spermatophyta</taxon>
        <taxon>Magnoliopsida</taxon>
        <taxon>Liliopsida</taxon>
        <taxon>Poales</taxon>
        <taxon>Bromeliaceae</taxon>
        <taxon>Bromelioideae</taxon>
        <taxon>Ananas</taxon>
    </lineage>
</organism>
<dbReference type="PANTHER" id="PTHR31234">
    <property type="entry name" value="LATE EMBRYOGENESIS ABUNDANT (LEA) HYDROXYPROLINE-RICH GLYCOPROTEIN FAMILY"/>
    <property type="match status" value="1"/>
</dbReference>
<keyword evidence="2 6" id="KW-0812">Transmembrane</keyword>
<feature type="compositionally biased region" description="Low complexity" evidence="5">
    <location>
        <begin position="67"/>
        <end position="88"/>
    </location>
</feature>
<evidence type="ECO:0000256" key="6">
    <source>
        <dbReference type="SAM" id="Phobius"/>
    </source>
</evidence>
<dbReference type="GO" id="GO:0098542">
    <property type="term" value="P:defense response to other organism"/>
    <property type="evidence" value="ECO:0007669"/>
    <property type="project" value="InterPro"/>
</dbReference>
<keyword evidence="8" id="KW-1185">Reference proteome</keyword>
<proteinExistence type="predicted"/>
<gene>
    <name evidence="9" type="primary">LOC109709121</name>
</gene>
<dbReference type="RefSeq" id="XP_020086779.1">
    <property type="nucleotide sequence ID" value="XM_020231190.1"/>
</dbReference>
<comment type="subcellular location">
    <subcellularLocation>
        <location evidence="1">Membrane</location>
        <topology evidence="1">Single-pass membrane protein</topology>
    </subcellularLocation>
</comment>
<evidence type="ECO:0000256" key="4">
    <source>
        <dbReference type="ARBA" id="ARBA00023136"/>
    </source>
</evidence>
<dbReference type="InterPro" id="IPR004864">
    <property type="entry name" value="LEA_2"/>
</dbReference>
<dbReference type="AlphaFoldDB" id="A0A6P5ETC0"/>
<dbReference type="GeneID" id="109709121"/>
<evidence type="ECO:0000256" key="5">
    <source>
        <dbReference type="SAM" id="MobiDB-lite"/>
    </source>
</evidence>
<feature type="region of interest" description="Disordered" evidence="5">
    <location>
        <begin position="63"/>
        <end position="91"/>
    </location>
</feature>
<feature type="transmembrane region" description="Helical" evidence="6">
    <location>
        <begin position="113"/>
        <end position="136"/>
    </location>
</feature>
<evidence type="ECO:0000259" key="7">
    <source>
        <dbReference type="Pfam" id="PF03168"/>
    </source>
</evidence>